<dbReference type="EMBL" id="CP027033">
    <property type="protein sequence ID" value="AXR82307.1"/>
    <property type="molecule type" value="Genomic_DNA"/>
</dbReference>
<dbReference type="AlphaFoldDB" id="A0A346PS12"/>
<reference evidence="5" key="1">
    <citation type="submission" date="2018-02" db="EMBL/GenBank/DDBJ databases">
        <title>Phenotypic and genomic properties of facultatively anaerobic sulfur-reducing natronoarchaea from hypersaline soda lakes.</title>
        <authorList>
            <person name="Sorokin D.Y."/>
            <person name="Kublanov I.V."/>
            <person name="Roman P."/>
            <person name="Sinninghe Damste J.S."/>
            <person name="Golyshin P.N."/>
            <person name="Rojo D."/>
            <person name="Ciordia S."/>
            <person name="Mena M.D.C."/>
            <person name="Ferrer M."/>
            <person name="Messina E."/>
            <person name="Smedile F."/>
            <person name="La Spada G."/>
            <person name="La Cono V."/>
            <person name="Yakimov M.M."/>
        </authorList>
    </citation>
    <scope>NUCLEOTIDE SEQUENCE [LARGE SCALE GENOMIC DNA]</scope>
    <source>
        <strain evidence="5">AArc-Mg</strain>
    </source>
</reference>
<keyword evidence="5" id="KW-1185">Reference proteome</keyword>
<evidence type="ECO:0000313" key="5">
    <source>
        <dbReference type="Proteomes" id="UP000258613"/>
    </source>
</evidence>
<dbReference type="Pfam" id="PF26255">
    <property type="entry name" value="Viral_env_HRPV"/>
    <property type="match status" value="1"/>
</dbReference>
<sequence>MAAHSPRPTLQRGFTLLLSLLLVTSLLAPIAVGPAAADDGELTDEFDGTCESNLRFVLPVSCGHADPSTVDDSLSDDRIEADIHVNAQGTGEAWDSTDILLGNYLEDTPTIASLEARDGIATAWEEGKSVEEADNEALQRINDYYSRLQIQVIEETQAHMAELQYQANQSREIDDVSSSMVHPVVDDVTSGMGSDRYSHSGSAITDDTSTEEFDLRNGSVHEYEMPHFEADISDSDTPSTGSDSDSLALDDKGDWSFQVDVGANNPRAHFDGRVMLENQPEYDLDSKETYDLAGPAERLEEIHDQAQVAVENYDEQFVEDLYHSLDEGQITPEDVRGAEGTVRYMSGDSEVTENRFQMALASVTGMEHTSMESTMEVHYDGYTDMEYEWNSSSEEREQTFSNHVSTTYEGLLFAAETPEDGFEVNGTYHTDDLNGTQMMVPADGSDSVYFEKGTFTIDTMYDADGNETDQADWDRPDYDTYNSSEYVELLDEVQELHDKLEEEDDGGDDELTLPGVPDLDDAIEDHGTLILGFVAIGAAVLIVVSFVTNLLPWT</sequence>
<accession>A0A346PS12</accession>
<feature type="region of interest" description="Disordered" evidence="1">
    <location>
        <begin position="229"/>
        <end position="251"/>
    </location>
</feature>
<dbReference type="KEGG" id="nag:AArcMg_2311"/>
<keyword evidence="2" id="KW-0812">Transmembrane</keyword>
<protein>
    <recommendedName>
        <fullName evidence="3">Envelope protein N-terminal domain-containing protein</fullName>
    </recommendedName>
</protein>
<dbReference type="Proteomes" id="UP000258613">
    <property type="component" value="Chromosome"/>
</dbReference>
<feature type="compositionally biased region" description="Low complexity" evidence="1">
    <location>
        <begin position="235"/>
        <end position="246"/>
    </location>
</feature>
<keyword evidence="2" id="KW-0472">Membrane</keyword>
<proteinExistence type="predicted"/>
<gene>
    <name evidence="4" type="ORF">AArcMg_2311</name>
</gene>
<feature type="transmembrane region" description="Helical" evidence="2">
    <location>
        <begin position="529"/>
        <end position="551"/>
    </location>
</feature>
<name>A0A346PS12_9EURY</name>
<evidence type="ECO:0000256" key="2">
    <source>
        <dbReference type="SAM" id="Phobius"/>
    </source>
</evidence>
<evidence type="ECO:0000259" key="3">
    <source>
        <dbReference type="Pfam" id="PF26255"/>
    </source>
</evidence>
<dbReference type="InterPro" id="IPR058677">
    <property type="entry name" value="ORF4_N"/>
</dbReference>
<feature type="domain" description="Envelope protein N-terminal" evidence="3">
    <location>
        <begin position="62"/>
        <end position="365"/>
    </location>
</feature>
<evidence type="ECO:0000313" key="4">
    <source>
        <dbReference type="EMBL" id="AXR82307.1"/>
    </source>
</evidence>
<organism evidence="4 5">
    <name type="scientific">Natrarchaeobaculum sulfurireducens</name>
    <dbReference type="NCBI Taxonomy" id="2044521"/>
    <lineage>
        <taxon>Archaea</taxon>
        <taxon>Methanobacteriati</taxon>
        <taxon>Methanobacteriota</taxon>
        <taxon>Stenosarchaea group</taxon>
        <taxon>Halobacteria</taxon>
        <taxon>Halobacteriales</taxon>
        <taxon>Natrialbaceae</taxon>
        <taxon>Natrarchaeobaculum</taxon>
    </lineage>
</organism>
<keyword evidence="2" id="KW-1133">Transmembrane helix</keyword>
<evidence type="ECO:0000256" key="1">
    <source>
        <dbReference type="SAM" id="MobiDB-lite"/>
    </source>
</evidence>
<feature type="region of interest" description="Disordered" evidence="1">
    <location>
        <begin position="190"/>
        <end position="211"/>
    </location>
</feature>